<accession>A0A813PDE5</accession>
<dbReference type="Proteomes" id="UP000663845">
    <property type="component" value="Unassembled WGS sequence"/>
</dbReference>
<dbReference type="InterPro" id="IPR036249">
    <property type="entry name" value="Thioredoxin-like_sf"/>
</dbReference>
<dbReference type="SUPFAM" id="SSF47616">
    <property type="entry name" value="GST C-terminal domain-like"/>
    <property type="match status" value="1"/>
</dbReference>
<dbReference type="InterPro" id="IPR004046">
    <property type="entry name" value="GST_C"/>
</dbReference>
<dbReference type="Gene3D" id="1.20.1050.10">
    <property type="match status" value="1"/>
</dbReference>
<evidence type="ECO:0000259" key="2">
    <source>
        <dbReference type="PROSITE" id="PS50404"/>
    </source>
</evidence>
<sequence>MSSSTIYSLHYFDGRGRAEATRLIFTQAGQKFEDLRHTRDEWAKLKGQMPLGQIPVLEFDGEKLPQSLAIARYAARKTKLAGKDDLESAKCDVVVDTMQEINEAYYHAWFHIKDAQQKETEQTKFKSDTLPQKLTGLETLMNKFGNGTWAVGDNVTWADLLVFDSIQNVLKIDDQALEKHATLKKNHEAVKKLPNIAAYLANRKETAF</sequence>
<dbReference type="CDD" id="cd03192">
    <property type="entry name" value="GST_C_Sigma_like"/>
    <property type="match status" value="1"/>
</dbReference>
<dbReference type="EMBL" id="CAJNOG010000013">
    <property type="protein sequence ID" value="CAF0753428.1"/>
    <property type="molecule type" value="Genomic_DNA"/>
</dbReference>
<evidence type="ECO:0000313" key="6">
    <source>
        <dbReference type="EMBL" id="CAF3540035.1"/>
    </source>
</evidence>
<dbReference type="InterPro" id="IPR004045">
    <property type="entry name" value="Glutathione_S-Trfase_N"/>
</dbReference>
<proteinExistence type="predicted"/>
<evidence type="ECO:0000313" key="7">
    <source>
        <dbReference type="EMBL" id="CAF3601646.1"/>
    </source>
</evidence>
<dbReference type="Pfam" id="PF02798">
    <property type="entry name" value="GST_N"/>
    <property type="match status" value="1"/>
</dbReference>
<evidence type="ECO:0008006" key="9">
    <source>
        <dbReference type="Google" id="ProtNLM"/>
    </source>
</evidence>
<dbReference type="InterPro" id="IPR050213">
    <property type="entry name" value="GST_superfamily"/>
</dbReference>
<dbReference type="SFLD" id="SFLDG01205">
    <property type="entry name" value="AMPS.1"/>
    <property type="match status" value="1"/>
</dbReference>
<dbReference type="PANTHER" id="PTHR11571">
    <property type="entry name" value="GLUTATHIONE S-TRANSFERASE"/>
    <property type="match status" value="1"/>
</dbReference>
<dbReference type="Pfam" id="PF14497">
    <property type="entry name" value="GST_C_3"/>
    <property type="match status" value="1"/>
</dbReference>
<comment type="caution">
    <text evidence="5">The sequence shown here is derived from an EMBL/GenBank/DDBJ whole genome shotgun (WGS) entry which is preliminary data.</text>
</comment>
<dbReference type="SFLD" id="SFLDS00019">
    <property type="entry name" value="Glutathione_Transferase_(cytos"/>
    <property type="match status" value="1"/>
</dbReference>
<organism evidence="5 8">
    <name type="scientific">Adineta steineri</name>
    <dbReference type="NCBI Taxonomy" id="433720"/>
    <lineage>
        <taxon>Eukaryota</taxon>
        <taxon>Metazoa</taxon>
        <taxon>Spiralia</taxon>
        <taxon>Gnathifera</taxon>
        <taxon>Rotifera</taxon>
        <taxon>Eurotatoria</taxon>
        <taxon>Bdelloidea</taxon>
        <taxon>Adinetida</taxon>
        <taxon>Adinetidae</taxon>
        <taxon>Adineta</taxon>
    </lineage>
</organism>
<evidence type="ECO:0000313" key="5">
    <source>
        <dbReference type="EMBL" id="CAF0753428.1"/>
    </source>
</evidence>
<dbReference type="InterPro" id="IPR036282">
    <property type="entry name" value="Glutathione-S-Trfase_C_sf"/>
</dbReference>
<dbReference type="FunFam" id="1.20.1050.10:FF:000030">
    <property type="entry name" value="Glutathione S-transferase S1"/>
    <property type="match status" value="1"/>
</dbReference>
<dbReference type="PANTHER" id="PTHR11571:SF150">
    <property type="entry name" value="GLUTATHIONE S-TRANSFERASE"/>
    <property type="match status" value="1"/>
</dbReference>
<protein>
    <recommendedName>
        <fullName evidence="9">Glutathione S-transferase</fullName>
    </recommendedName>
</protein>
<dbReference type="GO" id="GO:0004364">
    <property type="term" value="F:glutathione transferase activity"/>
    <property type="evidence" value="ECO:0007669"/>
    <property type="project" value="TreeGrafter"/>
</dbReference>
<dbReference type="InterPro" id="IPR040079">
    <property type="entry name" value="Glutathione_S-Trfase"/>
</dbReference>
<dbReference type="AlphaFoldDB" id="A0A813PDE5"/>
<dbReference type="EMBL" id="CAJOBB010000187">
    <property type="protein sequence ID" value="CAF3601646.1"/>
    <property type="molecule type" value="Genomic_DNA"/>
</dbReference>
<dbReference type="PROSITE" id="PS50405">
    <property type="entry name" value="GST_CTER"/>
    <property type="match status" value="1"/>
</dbReference>
<comment type="function">
    <text evidence="1">S-crystallins are structural components of squids and octopi eye lens. Contains relatively little if any GST activity.</text>
</comment>
<reference evidence="5" key="1">
    <citation type="submission" date="2021-02" db="EMBL/GenBank/DDBJ databases">
        <authorList>
            <person name="Nowell W R."/>
        </authorList>
    </citation>
    <scope>NUCLEOTIDE SEQUENCE</scope>
</reference>
<dbReference type="CDD" id="cd03039">
    <property type="entry name" value="GST_N_Sigma_like"/>
    <property type="match status" value="1"/>
</dbReference>
<dbReference type="Proteomes" id="UP000663844">
    <property type="component" value="Unassembled WGS sequence"/>
</dbReference>
<feature type="domain" description="GST N-terminal" evidence="2">
    <location>
        <begin position="5"/>
        <end position="82"/>
    </location>
</feature>
<dbReference type="EMBL" id="CAJNOE010000015">
    <property type="protein sequence ID" value="CAF0733620.1"/>
    <property type="molecule type" value="Genomic_DNA"/>
</dbReference>
<dbReference type="GO" id="GO:0006749">
    <property type="term" value="P:glutathione metabolic process"/>
    <property type="evidence" value="ECO:0007669"/>
    <property type="project" value="TreeGrafter"/>
</dbReference>
<evidence type="ECO:0000256" key="1">
    <source>
        <dbReference type="ARBA" id="ARBA00049616"/>
    </source>
</evidence>
<gene>
    <name evidence="4" type="ORF">IZO911_LOCUS3054</name>
    <name evidence="5" type="ORF">JYZ213_LOCUS2630</name>
    <name evidence="7" type="ORF">KXQ929_LOCUS5163</name>
    <name evidence="6" type="ORF">OXD698_LOCUS3389</name>
</gene>
<dbReference type="EMBL" id="CAJOAZ010000119">
    <property type="protein sequence ID" value="CAF3540035.1"/>
    <property type="molecule type" value="Genomic_DNA"/>
</dbReference>
<dbReference type="SUPFAM" id="SSF52833">
    <property type="entry name" value="Thioredoxin-like"/>
    <property type="match status" value="1"/>
</dbReference>
<dbReference type="FunFam" id="3.40.30.10:FF:000035">
    <property type="entry name" value="hematopoietic prostaglandin D synthase"/>
    <property type="match status" value="1"/>
</dbReference>
<feature type="domain" description="GST C-terminal" evidence="3">
    <location>
        <begin position="84"/>
        <end position="208"/>
    </location>
</feature>
<dbReference type="SFLD" id="SFLDG00363">
    <property type="entry name" value="AMPS_(cytGST):_Alpha-__Mu-__Pi"/>
    <property type="match status" value="1"/>
</dbReference>
<dbReference type="Proteomes" id="UP000663860">
    <property type="component" value="Unassembled WGS sequence"/>
</dbReference>
<dbReference type="PROSITE" id="PS50404">
    <property type="entry name" value="GST_NTER"/>
    <property type="match status" value="1"/>
</dbReference>
<dbReference type="Proteomes" id="UP000663868">
    <property type="component" value="Unassembled WGS sequence"/>
</dbReference>
<evidence type="ECO:0000259" key="3">
    <source>
        <dbReference type="PROSITE" id="PS50405"/>
    </source>
</evidence>
<name>A0A813PDE5_9BILA</name>
<dbReference type="InterPro" id="IPR010987">
    <property type="entry name" value="Glutathione-S-Trfase_C-like"/>
</dbReference>
<evidence type="ECO:0000313" key="8">
    <source>
        <dbReference type="Proteomes" id="UP000663845"/>
    </source>
</evidence>
<dbReference type="Gene3D" id="3.40.30.10">
    <property type="entry name" value="Glutaredoxin"/>
    <property type="match status" value="1"/>
</dbReference>
<evidence type="ECO:0000313" key="4">
    <source>
        <dbReference type="EMBL" id="CAF0733620.1"/>
    </source>
</evidence>